<dbReference type="EMBL" id="REGN01001310">
    <property type="protein sequence ID" value="RNA35617.1"/>
    <property type="molecule type" value="Genomic_DNA"/>
</dbReference>
<reference evidence="2 3" key="1">
    <citation type="journal article" date="2018" name="Sci. Rep.">
        <title>Genomic signatures of local adaptation to the degree of environmental predictability in rotifers.</title>
        <authorList>
            <person name="Franch-Gras L."/>
            <person name="Hahn C."/>
            <person name="Garcia-Roger E.M."/>
            <person name="Carmona M.J."/>
            <person name="Serra M."/>
            <person name="Gomez A."/>
        </authorList>
    </citation>
    <scope>NUCLEOTIDE SEQUENCE [LARGE SCALE GENOMIC DNA]</scope>
    <source>
        <strain evidence="2">HYR1</strain>
    </source>
</reference>
<organism evidence="2 3">
    <name type="scientific">Brachionus plicatilis</name>
    <name type="common">Marine rotifer</name>
    <name type="synonym">Brachionus muelleri</name>
    <dbReference type="NCBI Taxonomy" id="10195"/>
    <lineage>
        <taxon>Eukaryota</taxon>
        <taxon>Metazoa</taxon>
        <taxon>Spiralia</taxon>
        <taxon>Gnathifera</taxon>
        <taxon>Rotifera</taxon>
        <taxon>Eurotatoria</taxon>
        <taxon>Monogononta</taxon>
        <taxon>Pseudotrocha</taxon>
        <taxon>Ploima</taxon>
        <taxon>Brachionidae</taxon>
        <taxon>Brachionus</taxon>
    </lineage>
</organism>
<keyword evidence="3" id="KW-1185">Reference proteome</keyword>
<evidence type="ECO:0000256" key="1">
    <source>
        <dbReference type="SAM" id="Phobius"/>
    </source>
</evidence>
<gene>
    <name evidence="2" type="ORF">BpHYR1_038223</name>
</gene>
<name>A0A3M7SJ18_BRAPC</name>
<keyword evidence="1" id="KW-0812">Transmembrane</keyword>
<feature type="transmembrane region" description="Helical" evidence="1">
    <location>
        <begin position="82"/>
        <end position="101"/>
    </location>
</feature>
<protein>
    <submittedName>
        <fullName evidence="2">RNA-directed DNA polymerase from mobile element</fullName>
    </submittedName>
</protein>
<dbReference type="Proteomes" id="UP000276133">
    <property type="component" value="Unassembled WGS sequence"/>
</dbReference>
<keyword evidence="1" id="KW-1133">Transmembrane helix</keyword>
<keyword evidence="2" id="KW-0548">Nucleotidyltransferase</keyword>
<proteinExistence type="predicted"/>
<dbReference type="AlphaFoldDB" id="A0A3M7SJ18"/>
<keyword evidence="1" id="KW-0472">Membrane</keyword>
<comment type="caution">
    <text evidence="2">The sequence shown here is derived from an EMBL/GenBank/DDBJ whole genome shotgun (WGS) entry which is preliminary data.</text>
</comment>
<keyword evidence="2" id="KW-0808">Transferase</keyword>
<evidence type="ECO:0000313" key="3">
    <source>
        <dbReference type="Proteomes" id="UP000276133"/>
    </source>
</evidence>
<evidence type="ECO:0000313" key="2">
    <source>
        <dbReference type="EMBL" id="RNA35617.1"/>
    </source>
</evidence>
<keyword evidence="2" id="KW-0695">RNA-directed DNA polymerase</keyword>
<dbReference type="GO" id="GO:0003964">
    <property type="term" value="F:RNA-directed DNA polymerase activity"/>
    <property type="evidence" value="ECO:0007669"/>
    <property type="project" value="UniProtKB-KW"/>
</dbReference>
<accession>A0A3M7SJ18</accession>
<sequence>MSVPKCNCIVFSRKNKGNNSLNLFMNNQQIPQAKEVNFLGCILDQNLNFNHQIERIKEKCAQRLNIIKILSHKSLKLKKKTLIGIFRSLIGSIIDYSFFVLSTISKASISKIQAIQNRAIRSIYDLHFDPIKWTYPSIIDAKSKSGLSDVCKRMYEINIRYIYKAITHNQLIQQLVYEYIECTSSIRREGSKKTTLCILSPFTSMFLKSDLNQQKCIEFFRRERVLNPRFSVDEYGCFYHLNQNILRRNNKKYHKSQIIKN</sequence>